<evidence type="ECO:0000313" key="6">
    <source>
        <dbReference type="Proteomes" id="UP000197138"/>
    </source>
</evidence>
<dbReference type="Pfam" id="PF13041">
    <property type="entry name" value="PPR_2"/>
    <property type="match status" value="5"/>
</dbReference>
<feature type="compositionally biased region" description="Basic and acidic residues" evidence="4">
    <location>
        <begin position="34"/>
        <end position="52"/>
    </location>
</feature>
<dbReference type="Proteomes" id="UP000515151">
    <property type="component" value="Chromosome 5"/>
</dbReference>
<dbReference type="InterPro" id="IPR002885">
    <property type="entry name" value="PPR_rpt"/>
</dbReference>
<protein>
    <submittedName>
        <fullName evidence="8">Pentatricopeptide repeat-containing protein At3g23020</fullName>
    </submittedName>
</protein>
<dbReference type="SUPFAM" id="SSF48452">
    <property type="entry name" value="TPR-like"/>
    <property type="match status" value="2"/>
</dbReference>
<dbReference type="NCBIfam" id="TIGR00756">
    <property type="entry name" value="PPR"/>
    <property type="match status" value="9"/>
</dbReference>
<evidence type="ECO:0000313" key="7">
    <source>
        <dbReference type="Proteomes" id="UP000515151"/>
    </source>
</evidence>
<keyword evidence="2" id="KW-0677">Repeat</keyword>
<feature type="region of interest" description="Disordered" evidence="4">
    <location>
        <begin position="18"/>
        <end position="108"/>
    </location>
</feature>
<dbReference type="AlphaFoldDB" id="A0A218XT92"/>
<dbReference type="OrthoDB" id="185373at2759"/>
<sequence>MFVKLQFDAKCFPVLGSSTKTSPSLGVSVTPTETAERQRGRRVLEIPDREGRNFNGFPKQSRNRRNGGADDFGVDKRKTGTDPAEKQRSNADFGGRIKNGGKGGVRLNGKGKAAKMQAKCSTKWLSYSGYLPAILEALETIEDLDEAFRPWEERLSNKERSIILKEQRSWERALEIFEWFKRKGCYELNVIHYNIMLRVLGKTGQWQLLERLWDEMSRRGIEPINSTYGTLIDVYSKGGRTEAALVWLGKMTKQGMEPDEVTMGIVVQMYKKAGEFGKAEDFFRKWSLGDSVTNRVNGSEEKPYLSSYTYNTLIDTYGKSGRVQEASSTFNRMIEEGIAPTTVTFNTMIHMYGNNNQLKEVDSLMQRMEQLWCLPDTRTYNILISLHAKNDDIETARSYFEKMKGTHLEPDPVSYRTLLYAYSIRHMVYEAEALIAEMDEKGLEIDEYTQSALTRMYIEAGLIGKSWAWFQRFHLSGSMSSECYSANIDAFGERGHVTEAERAFLCCQEQKKLSVLEFNVMIKAYGIAGSYDKACSIFDSMPGEGVVPDQCSYSSLVQNLASADLPLKAMPYLRKMQEAGLVGDCIPYCALISSFVKLGQVEMAEKLYREMICHNVKPDIIVYGVLINAFADTGSIKEALSYVDKMKEAGLSGNSVIYNSLIKLYTKVGYLKEAEETYRMLELSEAGPDLYSSNCMIDLYSERLMVEHAEEIFQRLRQTREANEFTFAMMLCMYKRLRRIEQALRIAKHMRELEMLTGLLSYNNVLGLYVMDGRIRDAAGTFQEMIEAEIRPDDCTYKSLGAVLMKCGVSREAIGKLEVEAKRDPQGGIRAWLSALSAVVEVDNSSYDV</sequence>
<feature type="repeat" description="PPR" evidence="3">
    <location>
        <begin position="411"/>
        <end position="445"/>
    </location>
</feature>
<dbReference type="PROSITE" id="PS51375">
    <property type="entry name" value="PPR"/>
    <property type="match status" value="11"/>
</dbReference>
<comment type="similarity">
    <text evidence="1">Belongs to the PPR family. P subfamily.</text>
</comment>
<dbReference type="InterPro" id="IPR011990">
    <property type="entry name" value="TPR-like_helical_dom_sf"/>
</dbReference>
<evidence type="ECO:0000256" key="4">
    <source>
        <dbReference type="SAM" id="MobiDB-lite"/>
    </source>
</evidence>
<reference evidence="5" key="2">
    <citation type="submission" date="2017-06" db="EMBL/GenBank/DDBJ databases">
        <title>The pomegranate genome and the genomics of punicalagin biosynthesis.</title>
        <authorList>
            <person name="Xu C."/>
        </authorList>
    </citation>
    <scope>NUCLEOTIDE SEQUENCE [LARGE SCALE GENOMIC DNA]</scope>
    <source>
        <tissue evidence="5">Fresh leaf</tissue>
    </source>
</reference>
<keyword evidence="7" id="KW-1185">Reference proteome</keyword>
<dbReference type="Pfam" id="PF01535">
    <property type="entry name" value="PPR"/>
    <property type="match status" value="3"/>
</dbReference>
<gene>
    <name evidence="8" type="primary">LOC116207318</name>
    <name evidence="5" type="ORF">CDL15_Pgr019423</name>
</gene>
<feature type="repeat" description="PPR" evidence="3">
    <location>
        <begin position="654"/>
        <end position="688"/>
    </location>
</feature>
<name>A0A218XT92_PUNGR</name>
<dbReference type="Gene3D" id="1.25.40.10">
    <property type="entry name" value="Tetratricopeptide repeat domain"/>
    <property type="match status" value="6"/>
</dbReference>
<accession>A0A218XT92</accession>
<feature type="compositionally biased region" description="Polar residues" evidence="4">
    <location>
        <begin position="18"/>
        <end position="33"/>
    </location>
</feature>
<dbReference type="GO" id="GO:0003729">
    <property type="term" value="F:mRNA binding"/>
    <property type="evidence" value="ECO:0007669"/>
    <property type="project" value="TreeGrafter"/>
</dbReference>
<organism evidence="5 6">
    <name type="scientific">Punica granatum</name>
    <name type="common">Pomegranate</name>
    <dbReference type="NCBI Taxonomy" id="22663"/>
    <lineage>
        <taxon>Eukaryota</taxon>
        <taxon>Viridiplantae</taxon>
        <taxon>Streptophyta</taxon>
        <taxon>Embryophyta</taxon>
        <taxon>Tracheophyta</taxon>
        <taxon>Spermatophyta</taxon>
        <taxon>Magnoliopsida</taxon>
        <taxon>eudicotyledons</taxon>
        <taxon>Gunneridae</taxon>
        <taxon>Pentapetalae</taxon>
        <taxon>rosids</taxon>
        <taxon>malvids</taxon>
        <taxon>Myrtales</taxon>
        <taxon>Lythraceae</taxon>
        <taxon>Punica</taxon>
    </lineage>
</organism>
<feature type="repeat" description="PPR" evidence="3">
    <location>
        <begin position="341"/>
        <end position="375"/>
    </location>
</feature>
<feature type="repeat" description="PPR" evidence="3">
    <location>
        <begin position="758"/>
        <end position="792"/>
    </location>
</feature>
<dbReference type="RefSeq" id="XP_031396085.1">
    <property type="nucleotide sequence ID" value="XM_031540225.1"/>
</dbReference>
<reference evidence="6" key="1">
    <citation type="journal article" date="2017" name="Plant J.">
        <title>The pomegranate (Punica granatum L.) genome and the genomics of punicalagin biosynthesis.</title>
        <authorList>
            <person name="Qin G."/>
            <person name="Xu C."/>
            <person name="Ming R."/>
            <person name="Tang H."/>
            <person name="Guyot R."/>
            <person name="Kramer E.M."/>
            <person name="Hu Y."/>
            <person name="Yi X."/>
            <person name="Qi Y."/>
            <person name="Xu X."/>
            <person name="Gao Z."/>
            <person name="Pan H."/>
            <person name="Jian J."/>
            <person name="Tian Y."/>
            <person name="Yue Z."/>
            <person name="Xu Y."/>
        </authorList>
    </citation>
    <scope>NUCLEOTIDE SEQUENCE [LARGE SCALE GENOMIC DNA]</scope>
    <source>
        <strain evidence="6">cv. Dabenzi</strain>
    </source>
</reference>
<feature type="repeat" description="PPR" evidence="3">
    <location>
        <begin position="224"/>
        <end position="258"/>
    </location>
</feature>
<feature type="repeat" description="PPR" evidence="3">
    <location>
        <begin position="189"/>
        <end position="223"/>
    </location>
</feature>
<reference evidence="7" key="3">
    <citation type="journal article" date="2020" name="Plant Biotechnol. J.">
        <title>The pomegranate (Punica granatum L.) draft genome dissects genetic divergence between soft- and hard-seeded cultivars.</title>
        <authorList>
            <person name="Luo X."/>
            <person name="Li H."/>
            <person name="Wu Z."/>
            <person name="Yao W."/>
            <person name="Zhao P."/>
            <person name="Cao D."/>
            <person name="Yu H."/>
            <person name="Li K."/>
            <person name="Poudel K."/>
            <person name="Zhao D."/>
            <person name="Zhang F."/>
            <person name="Xia X."/>
            <person name="Chen L."/>
            <person name="Wang Q."/>
            <person name="Jing D."/>
            <person name="Cao S."/>
        </authorList>
    </citation>
    <scope>NUCLEOTIDE SEQUENCE [LARGE SCALE GENOMIC DNA]</scope>
</reference>
<reference evidence="8" key="4">
    <citation type="submission" date="2025-04" db="UniProtKB">
        <authorList>
            <consortium name="RefSeq"/>
        </authorList>
    </citation>
    <scope>IDENTIFICATION</scope>
    <source>
        <tissue evidence="8">Leaf</tissue>
    </source>
</reference>
<evidence type="ECO:0000256" key="3">
    <source>
        <dbReference type="PROSITE-ProRule" id="PRU00708"/>
    </source>
</evidence>
<dbReference type="InterPro" id="IPR051240">
    <property type="entry name" value="Mito_RNA-Proc/Resp"/>
</dbReference>
<feature type="repeat" description="PPR" evidence="3">
    <location>
        <begin position="376"/>
        <end position="410"/>
    </location>
</feature>
<dbReference type="Proteomes" id="UP000197138">
    <property type="component" value="Unassembled WGS sequence"/>
</dbReference>
<feature type="repeat" description="PPR" evidence="3">
    <location>
        <begin position="619"/>
        <end position="653"/>
    </location>
</feature>
<dbReference type="GeneID" id="116207318"/>
<dbReference type="PANTHER" id="PTHR47933">
    <property type="entry name" value="PENTATRICOPEPTIDE REPEAT-CONTAINING PROTEIN 1, MITOCHONDRIAL"/>
    <property type="match status" value="1"/>
</dbReference>
<evidence type="ECO:0000256" key="1">
    <source>
        <dbReference type="ARBA" id="ARBA00007626"/>
    </source>
</evidence>
<proteinExistence type="inferred from homology"/>
<dbReference type="EMBL" id="MTKT01000805">
    <property type="protein sequence ID" value="OWM87839.1"/>
    <property type="molecule type" value="Genomic_DNA"/>
</dbReference>
<evidence type="ECO:0000313" key="5">
    <source>
        <dbReference type="EMBL" id="OWM87839.1"/>
    </source>
</evidence>
<feature type="compositionally biased region" description="Gly residues" evidence="4">
    <location>
        <begin position="97"/>
        <end position="106"/>
    </location>
</feature>
<feature type="repeat" description="PPR" evidence="3">
    <location>
        <begin position="514"/>
        <end position="548"/>
    </location>
</feature>
<evidence type="ECO:0000256" key="2">
    <source>
        <dbReference type="ARBA" id="ARBA00022737"/>
    </source>
</evidence>
<evidence type="ECO:0000313" key="8">
    <source>
        <dbReference type="RefSeq" id="XP_031396085.1"/>
    </source>
</evidence>
<feature type="compositionally biased region" description="Basic and acidic residues" evidence="4">
    <location>
        <begin position="73"/>
        <end position="89"/>
    </location>
</feature>
<feature type="repeat" description="PPR" evidence="3">
    <location>
        <begin position="584"/>
        <end position="618"/>
    </location>
</feature>
<feature type="repeat" description="PPR" evidence="3">
    <location>
        <begin position="306"/>
        <end position="340"/>
    </location>
</feature>
<dbReference type="PANTHER" id="PTHR47933:SF10">
    <property type="entry name" value="OS03G0162900 PROTEIN"/>
    <property type="match status" value="1"/>
</dbReference>